<proteinExistence type="predicted"/>
<dbReference type="Pfam" id="PF14244">
    <property type="entry name" value="Retrotran_gag_3"/>
    <property type="match status" value="1"/>
</dbReference>
<name>A0A1U7XZB7_NICSY</name>
<evidence type="ECO:0000259" key="2">
    <source>
        <dbReference type="Pfam" id="PF22936"/>
    </source>
</evidence>
<dbReference type="Gene3D" id="3.90.120.10">
    <property type="entry name" value="DNA Methylase, subunit A, domain 2"/>
    <property type="match status" value="1"/>
</dbReference>
<dbReference type="OrthoDB" id="1304413at2759"/>
<evidence type="ECO:0000313" key="3">
    <source>
        <dbReference type="Proteomes" id="UP000189701"/>
    </source>
</evidence>
<reference evidence="4" key="2">
    <citation type="submission" date="2025-08" db="UniProtKB">
        <authorList>
            <consortium name="RefSeq"/>
        </authorList>
    </citation>
    <scope>IDENTIFICATION</scope>
    <source>
        <tissue evidence="4">Leaf</tissue>
    </source>
</reference>
<reference evidence="3" key="1">
    <citation type="journal article" date="2013" name="Genome Biol.">
        <title>Reference genomes and transcriptomes of Nicotiana sylvestris and Nicotiana tomentosiformis.</title>
        <authorList>
            <person name="Sierro N."/>
            <person name="Battey J.N."/>
            <person name="Ouadi S."/>
            <person name="Bovet L."/>
            <person name="Goepfert S."/>
            <person name="Bakaher N."/>
            <person name="Peitsch M.C."/>
            <person name="Ivanov N.V."/>
        </authorList>
    </citation>
    <scope>NUCLEOTIDE SEQUENCE [LARGE SCALE GENOMIC DNA]</scope>
</reference>
<dbReference type="Proteomes" id="UP000189701">
    <property type="component" value="Unplaced"/>
</dbReference>
<sequence length="515" mass="56980">MTGTDSSVTSTSQAVSHDTNHPYFLHSSDAPGMTLVTSPFDGRGFPGWRRSILIALSAKNKLAFINGICDEPALDSKDHAQWSRCNDMVTSWLLNSLTKEIGDSVIYSKSAKELWSSLEHRFGQSNGAKLYHLQKEVAKTVQGNSNIAAYFTTLKKLWDELDSLNSHLRCTCTCVCEGKKKVAKFLEDQRVIQFLMGLNDVYAPARGNILMISPLPSMDHAYSILLQDESQREMFVSPQYPTDGASFMVGAQGKFNQRNNIQKSWGTPQKQGNFQNMQQKFKRKTKYNPNVSCGHCMRTGHVREDCYRLIGFPDDFQFTKSTNQPTIKGNAVVTTQETSSEGNISSQNQFFSKEQVSELVNIIKQVQIESAAATTSEINANAVAGTILQHTGTCLAVFNTKTWIIDSGASEHMCFDASSFLSLTPLPAPLHISLPNSFQLCVTHIGSVSIQPDMVLHRVLHVPLVGKRQAFGEVRDGLYLFQLASKESVSLLRKNVVSNPKGRNSSVISTPVSFS</sequence>
<gene>
    <name evidence="4" type="primary">LOC104242828</name>
</gene>
<dbReference type="Pfam" id="PF14223">
    <property type="entry name" value="Retrotran_gag_2"/>
    <property type="match status" value="1"/>
</dbReference>
<feature type="non-terminal residue" evidence="4">
    <location>
        <position position="515"/>
    </location>
</feature>
<keyword evidence="3" id="KW-1185">Reference proteome</keyword>
<evidence type="ECO:0000313" key="4">
    <source>
        <dbReference type="RefSeq" id="XP_009796233.1"/>
    </source>
</evidence>
<dbReference type="AlphaFoldDB" id="A0A1U7XZB7"/>
<feature type="domain" description="Retrotransposon Copia-like N-terminal" evidence="1">
    <location>
        <begin position="26"/>
        <end position="73"/>
    </location>
</feature>
<evidence type="ECO:0000259" key="1">
    <source>
        <dbReference type="Pfam" id="PF14244"/>
    </source>
</evidence>
<dbReference type="PANTHER" id="PTHR37610:SF6">
    <property type="entry name" value="GAG-POLYPEPTIDE OF LTR COPIA-TYPE-RELATED"/>
    <property type="match status" value="1"/>
</dbReference>
<dbReference type="RefSeq" id="XP_009796233.1">
    <property type="nucleotide sequence ID" value="XM_009797931.1"/>
</dbReference>
<dbReference type="InterPro" id="IPR029472">
    <property type="entry name" value="Copia-like_N"/>
</dbReference>
<dbReference type="Pfam" id="PF22936">
    <property type="entry name" value="Pol_BBD"/>
    <property type="match status" value="1"/>
</dbReference>
<feature type="domain" description="Retrovirus-related Pol polyprotein from transposon TNT 1-94-like beta-barrel" evidence="2">
    <location>
        <begin position="403"/>
        <end position="464"/>
    </location>
</feature>
<protein>
    <submittedName>
        <fullName evidence="4">Uncharacterized protein LOC104242828</fullName>
    </submittedName>
</protein>
<accession>A0A1U7XZB7</accession>
<dbReference type="InterPro" id="IPR054722">
    <property type="entry name" value="PolX-like_BBD"/>
</dbReference>
<dbReference type="PANTHER" id="PTHR37610">
    <property type="entry name" value="CCHC-TYPE DOMAIN-CONTAINING PROTEIN"/>
    <property type="match status" value="1"/>
</dbReference>
<organism evidence="3 4">
    <name type="scientific">Nicotiana sylvestris</name>
    <name type="common">Wood tobacco</name>
    <name type="synonym">South American tobacco</name>
    <dbReference type="NCBI Taxonomy" id="4096"/>
    <lineage>
        <taxon>Eukaryota</taxon>
        <taxon>Viridiplantae</taxon>
        <taxon>Streptophyta</taxon>
        <taxon>Embryophyta</taxon>
        <taxon>Tracheophyta</taxon>
        <taxon>Spermatophyta</taxon>
        <taxon>Magnoliopsida</taxon>
        <taxon>eudicotyledons</taxon>
        <taxon>Gunneridae</taxon>
        <taxon>Pentapetalae</taxon>
        <taxon>asterids</taxon>
        <taxon>lamiids</taxon>
        <taxon>Solanales</taxon>
        <taxon>Solanaceae</taxon>
        <taxon>Nicotianoideae</taxon>
        <taxon>Nicotianeae</taxon>
        <taxon>Nicotiana</taxon>
    </lineage>
</organism>
<dbReference type="eggNOG" id="KOG0017">
    <property type="taxonomic scope" value="Eukaryota"/>
</dbReference>